<dbReference type="CDD" id="cd06124">
    <property type="entry name" value="cupin_NimR-like_N"/>
    <property type="match status" value="1"/>
</dbReference>
<feature type="domain" description="HTH araC/xylS-type" evidence="5">
    <location>
        <begin position="164"/>
        <end position="261"/>
    </location>
</feature>
<dbReference type="EMBL" id="POQS01000010">
    <property type="protein sequence ID" value="PND30221.1"/>
    <property type="molecule type" value="Genomic_DNA"/>
</dbReference>
<keyword evidence="1" id="KW-0678">Repressor</keyword>
<sequence>MTTLADLDIDRLDEFEASDAPVIGRQVELAGRRSEVPVHRHRYGQLVLALRGGVTCEVPNSIWMVPPGCAVWIPGRMTHSMRATDNARICNLFVRPDAARLPRQCCTLSITPLVRELMLDMAQADASYPPDSPTGRKAVVLLEELVKMPVELLHLPTSSDPRLQKIARMLTENPADRRTLAAWGREVAMSERSLARLVHQETGLSFGRWRQQLHLIVAMHQLAAGNSVQRAADHLGYESVTAFISMFRKAVGKPPAKYFAELARPDSAPGRS</sequence>
<dbReference type="SUPFAM" id="SSF51182">
    <property type="entry name" value="RmlC-like cupins"/>
    <property type="match status" value="1"/>
</dbReference>
<dbReference type="Pfam" id="PF02311">
    <property type="entry name" value="AraC_binding"/>
    <property type="match status" value="1"/>
</dbReference>
<dbReference type="SUPFAM" id="SSF46689">
    <property type="entry name" value="Homeodomain-like"/>
    <property type="match status" value="1"/>
</dbReference>
<dbReference type="GO" id="GO:0003700">
    <property type="term" value="F:DNA-binding transcription factor activity"/>
    <property type="evidence" value="ECO:0007669"/>
    <property type="project" value="InterPro"/>
</dbReference>
<dbReference type="InterPro" id="IPR011051">
    <property type="entry name" value="RmlC_Cupin_sf"/>
</dbReference>
<reference evidence="6 7" key="1">
    <citation type="submission" date="2018-01" db="EMBL/GenBank/DDBJ databases">
        <title>The draft genome of an aniline degradation strain ANB-1.</title>
        <authorList>
            <person name="Zhang L."/>
            <person name="Jiang J."/>
        </authorList>
    </citation>
    <scope>NUCLEOTIDE SEQUENCE [LARGE SCALE GENOMIC DNA]</scope>
    <source>
        <strain evidence="6 7">ANB-1</strain>
    </source>
</reference>
<accession>A0A2N8K9T8</accession>
<comment type="caution">
    <text evidence="6">The sequence shown here is derived from an EMBL/GenBank/DDBJ whole genome shotgun (WGS) entry which is preliminary data.</text>
</comment>
<evidence type="ECO:0000313" key="6">
    <source>
        <dbReference type="EMBL" id="PND30221.1"/>
    </source>
</evidence>
<dbReference type="Gene3D" id="1.10.10.60">
    <property type="entry name" value="Homeodomain-like"/>
    <property type="match status" value="1"/>
</dbReference>
<dbReference type="GO" id="GO:0043565">
    <property type="term" value="F:sequence-specific DNA binding"/>
    <property type="evidence" value="ECO:0007669"/>
    <property type="project" value="InterPro"/>
</dbReference>
<dbReference type="Pfam" id="PF12833">
    <property type="entry name" value="HTH_18"/>
    <property type="match status" value="1"/>
</dbReference>
<gene>
    <name evidence="6" type="ORF">C1I89_30110</name>
</gene>
<dbReference type="PANTHER" id="PTHR11019:SF199">
    <property type="entry name" value="HTH-TYPE TRANSCRIPTIONAL REGULATOR NIMR"/>
    <property type="match status" value="1"/>
</dbReference>
<evidence type="ECO:0000313" key="7">
    <source>
        <dbReference type="Proteomes" id="UP000235994"/>
    </source>
</evidence>
<dbReference type="InterPro" id="IPR018060">
    <property type="entry name" value="HTH_AraC"/>
</dbReference>
<keyword evidence="2" id="KW-0805">Transcription regulation</keyword>
<dbReference type="FunFam" id="1.10.10.60:FF:000132">
    <property type="entry name" value="AraC family transcriptional regulator"/>
    <property type="match status" value="1"/>
</dbReference>
<dbReference type="RefSeq" id="WP_102775931.1">
    <property type="nucleotide sequence ID" value="NZ_POQS01000010.1"/>
</dbReference>
<name>A0A2N8K9T8_9BURK</name>
<proteinExistence type="predicted"/>
<evidence type="ECO:0000256" key="3">
    <source>
        <dbReference type="ARBA" id="ARBA00023125"/>
    </source>
</evidence>
<dbReference type="PROSITE" id="PS01124">
    <property type="entry name" value="HTH_ARAC_FAMILY_2"/>
    <property type="match status" value="1"/>
</dbReference>
<evidence type="ECO:0000256" key="4">
    <source>
        <dbReference type="ARBA" id="ARBA00023163"/>
    </source>
</evidence>
<keyword evidence="3" id="KW-0238">DNA-binding</keyword>
<dbReference type="SMART" id="SM00342">
    <property type="entry name" value="HTH_ARAC"/>
    <property type="match status" value="1"/>
</dbReference>
<dbReference type="Proteomes" id="UP000235994">
    <property type="component" value="Unassembled WGS sequence"/>
</dbReference>
<keyword evidence="4" id="KW-0804">Transcription</keyword>
<evidence type="ECO:0000256" key="1">
    <source>
        <dbReference type="ARBA" id="ARBA00022491"/>
    </source>
</evidence>
<protein>
    <submittedName>
        <fullName evidence="6">AraC family transcriptional regulator</fullName>
    </submittedName>
</protein>
<dbReference type="InterPro" id="IPR003313">
    <property type="entry name" value="AraC-bd"/>
</dbReference>
<dbReference type="AlphaFoldDB" id="A0A2N8K9T8"/>
<organism evidence="6 7">
    <name type="scientific">Achromobacter pulmonis</name>
    <dbReference type="NCBI Taxonomy" id="1389932"/>
    <lineage>
        <taxon>Bacteria</taxon>
        <taxon>Pseudomonadati</taxon>
        <taxon>Pseudomonadota</taxon>
        <taxon>Betaproteobacteria</taxon>
        <taxon>Burkholderiales</taxon>
        <taxon>Alcaligenaceae</taxon>
        <taxon>Achromobacter</taxon>
    </lineage>
</organism>
<dbReference type="Gene3D" id="2.60.120.10">
    <property type="entry name" value="Jelly Rolls"/>
    <property type="match status" value="1"/>
</dbReference>
<dbReference type="InterPro" id="IPR009057">
    <property type="entry name" value="Homeodomain-like_sf"/>
</dbReference>
<dbReference type="InterPro" id="IPR014710">
    <property type="entry name" value="RmlC-like_jellyroll"/>
</dbReference>
<evidence type="ECO:0000256" key="2">
    <source>
        <dbReference type="ARBA" id="ARBA00023015"/>
    </source>
</evidence>
<evidence type="ECO:0000259" key="5">
    <source>
        <dbReference type="PROSITE" id="PS01124"/>
    </source>
</evidence>
<keyword evidence="7" id="KW-1185">Reference proteome</keyword>
<dbReference type="PANTHER" id="PTHR11019">
    <property type="entry name" value="HTH-TYPE TRANSCRIPTIONAL REGULATOR NIMR"/>
    <property type="match status" value="1"/>
</dbReference>